<dbReference type="InterPro" id="IPR051156">
    <property type="entry name" value="Mito/Outer_Membr_Metalloprot"/>
</dbReference>
<comment type="similarity">
    <text evidence="6">Belongs to the peptidase M48 family.</text>
</comment>
<dbReference type="PROSITE" id="PS51257">
    <property type="entry name" value="PROKAR_LIPOPROTEIN"/>
    <property type="match status" value="1"/>
</dbReference>
<keyword evidence="3 6" id="KW-0378">Hydrolase</keyword>
<organism evidence="9 10">
    <name type="scientific">Cognatiyoonia sediminum</name>
    <dbReference type="NCBI Taxonomy" id="1508389"/>
    <lineage>
        <taxon>Bacteria</taxon>
        <taxon>Pseudomonadati</taxon>
        <taxon>Pseudomonadota</taxon>
        <taxon>Alphaproteobacteria</taxon>
        <taxon>Rhodobacterales</taxon>
        <taxon>Paracoccaceae</taxon>
        <taxon>Cognatiyoonia</taxon>
    </lineage>
</organism>
<keyword evidence="5 6" id="KW-0482">Metalloprotease</keyword>
<dbReference type="Pfam" id="PF01435">
    <property type="entry name" value="Peptidase_M48"/>
    <property type="match status" value="1"/>
</dbReference>
<feature type="domain" description="Peptidase M48" evidence="8">
    <location>
        <begin position="93"/>
        <end position="237"/>
    </location>
</feature>
<dbReference type="GO" id="GO:0004222">
    <property type="term" value="F:metalloendopeptidase activity"/>
    <property type="evidence" value="ECO:0007669"/>
    <property type="project" value="InterPro"/>
</dbReference>
<dbReference type="Gene3D" id="3.30.2010.10">
    <property type="entry name" value="Metalloproteases ('zincins'), catalytic domain"/>
    <property type="match status" value="1"/>
</dbReference>
<dbReference type="AlphaFoldDB" id="A0A1M5SG35"/>
<keyword evidence="2" id="KW-0479">Metal-binding</keyword>
<evidence type="ECO:0000256" key="2">
    <source>
        <dbReference type="ARBA" id="ARBA00022723"/>
    </source>
</evidence>
<keyword evidence="7" id="KW-0732">Signal</keyword>
<comment type="cofactor">
    <cofactor evidence="6">
        <name>Zn(2+)</name>
        <dbReference type="ChEBI" id="CHEBI:29105"/>
    </cofactor>
    <text evidence="6">Binds 1 zinc ion per subunit.</text>
</comment>
<dbReference type="InterPro" id="IPR001915">
    <property type="entry name" value="Peptidase_M48"/>
</dbReference>
<dbReference type="EMBL" id="FQXB01000006">
    <property type="protein sequence ID" value="SHH37486.1"/>
    <property type="molecule type" value="Genomic_DNA"/>
</dbReference>
<protein>
    <submittedName>
        <fullName evidence="9">Peptidase family M48</fullName>
    </submittedName>
</protein>
<dbReference type="GO" id="GO:0051603">
    <property type="term" value="P:proteolysis involved in protein catabolic process"/>
    <property type="evidence" value="ECO:0007669"/>
    <property type="project" value="TreeGrafter"/>
</dbReference>
<proteinExistence type="inferred from homology"/>
<gene>
    <name evidence="9" type="ORF">SAMN05444003_2951</name>
</gene>
<evidence type="ECO:0000256" key="6">
    <source>
        <dbReference type="RuleBase" id="RU003983"/>
    </source>
</evidence>
<sequence length="242" mass="26151">MIDRMRLPTIALLLAVLASCAPAPQQRPPDGTLSKAPASLFRPIEERVPPREARRNFVAVVNAVEPVAERVCRERTNDVNCDFRIVVDDTVNASPNAFQTEDDDGRPIIGFTVSLIAVTRNRDELAFIMAHEAAHHIRGHLQQSRQNAQLGATIAGALFGGEGAAAEAAQQIGAAIGFRTYSQDFELEADALGTIIAARAGFDPINGAQFFNRIPDPGNRFLGTHPPNRERLATVQRVAAGL</sequence>
<dbReference type="STRING" id="1508389.SAMN05444003_2951"/>
<evidence type="ECO:0000256" key="5">
    <source>
        <dbReference type="ARBA" id="ARBA00023049"/>
    </source>
</evidence>
<dbReference type="GO" id="GO:0046872">
    <property type="term" value="F:metal ion binding"/>
    <property type="evidence" value="ECO:0007669"/>
    <property type="project" value="UniProtKB-KW"/>
</dbReference>
<reference evidence="9 10" key="1">
    <citation type="submission" date="2016-11" db="EMBL/GenBank/DDBJ databases">
        <authorList>
            <person name="Jaros S."/>
            <person name="Januszkiewicz K."/>
            <person name="Wedrychowicz H."/>
        </authorList>
    </citation>
    <scope>NUCLEOTIDE SEQUENCE [LARGE SCALE GENOMIC DNA]</scope>
    <source>
        <strain evidence="9 10">DSM 28715</strain>
    </source>
</reference>
<evidence type="ECO:0000313" key="9">
    <source>
        <dbReference type="EMBL" id="SHH37486.1"/>
    </source>
</evidence>
<dbReference type="Proteomes" id="UP000184074">
    <property type="component" value="Unassembled WGS sequence"/>
</dbReference>
<keyword evidence="10" id="KW-1185">Reference proteome</keyword>
<name>A0A1M5SG35_9RHOB</name>
<accession>A0A1M5SG35</accession>
<dbReference type="PANTHER" id="PTHR22726:SF1">
    <property type="entry name" value="METALLOENDOPEPTIDASE OMA1, MITOCHONDRIAL"/>
    <property type="match status" value="1"/>
</dbReference>
<dbReference type="PANTHER" id="PTHR22726">
    <property type="entry name" value="METALLOENDOPEPTIDASE OMA1"/>
    <property type="match status" value="1"/>
</dbReference>
<evidence type="ECO:0000256" key="1">
    <source>
        <dbReference type="ARBA" id="ARBA00022670"/>
    </source>
</evidence>
<keyword evidence="1 6" id="KW-0645">Protease</keyword>
<feature type="chain" id="PRO_5009913714" evidence="7">
    <location>
        <begin position="24"/>
        <end position="242"/>
    </location>
</feature>
<dbReference type="CDD" id="cd07324">
    <property type="entry name" value="M48C_Oma1-like"/>
    <property type="match status" value="1"/>
</dbReference>
<feature type="signal peptide" evidence="7">
    <location>
        <begin position="1"/>
        <end position="23"/>
    </location>
</feature>
<evidence type="ECO:0000256" key="4">
    <source>
        <dbReference type="ARBA" id="ARBA00022833"/>
    </source>
</evidence>
<dbReference type="GO" id="GO:0016020">
    <property type="term" value="C:membrane"/>
    <property type="evidence" value="ECO:0007669"/>
    <property type="project" value="TreeGrafter"/>
</dbReference>
<evidence type="ECO:0000256" key="7">
    <source>
        <dbReference type="SAM" id="SignalP"/>
    </source>
</evidence>
<evidence type="ECO:0000259" key="8">
    <source>
        <dbReference type="Pfam" id="PF01435"/>
    </source>
</evidence>
<evidence type="ECO:0000256" key="3">
    <source>
        <dbReference type="ARBA" id="ARBA00022801"/>
    </source>
</evidence>
<evidence type="ECO:0000313" key="10">
    <source>
        <dbReference type="Proteomes" id="UP000184074"/>
    </source>
</evidence>
<keyword evidence="4 6" id="KW-0862">Zinc</keyword>